<dbReference type="AlphaFoldDB" id="A0A9J5XS18"/>
<gene>
    <name evidence="1" type="ORF">H5410_041499</name>
</gene>
<evidence type="ECO:0000313" key="2">
    <source>
        <dbReference type="Proteomes" id="UP000824120"/>
    </source>
</evidence>
<dbReference type="EMBL" id="JACXVP010000008">
    <property type="protein sequence ID" value="KAG5590985.1"/>
    <property type="molecule type" value="Genomic_DNA"/>
</dbReference>
<keyword evidence="2" id="KW-1185">Reference proteome</keyword>
<accession>A0A9J5XS18</accession>
<organism evidence="1 2">
    <name type="scientific">Solanum commersonii</name>
    <name type="common">Commerson's wild potato</name>
    <name type="synonym">Commerson's nightshade</name>
    <dbReference type="NCBI Taxonomy" id="4109"/>
    <lineage>
        <taxon>Eukaryota</taxon>
        <taxon>Viridiplantae</taxon>
        <taxon>Streptophyta</taxon>
        <taxon>Embryophyta</taxon>
        <taxon>Tracheophyta</taxon>
        <taxon>Spermatophyta</taxon>
        <taxon>Magnoliopsida</taxon>
        <taxon>eudicotyledons</taxon>
        <taxon>Gunneridae</taxon>
        <taxon>Pentapetalae</taxon>
        <taxon>asterids</taxon>
        <taxon>lamiids</taxon>
        <taxon>Solanales</taxon>
        <taxon>Solanaceae</taxon>
        <taxon>Solanoideae</taxon>
        <taxon>Solaneae</taxon>
        <taxon>Solanum</taxon>
    </lineage>
</organism>
<dbReference type="Proteomes" id="UP000824120">
    <property type="component" value="Chromosome 8"/>
</dbReference>
<reference evidence="1 2" key="1">
    <citation type="submission" date="2020-09" db="EMBL/GenBank/DDBJ databases">
        <title>De no assembly of potato wild relative species, Solanum commersonii.</title>
        <authorList>
            <person name="Cho K."/>
        </authorList>
    </citation>
    <scope>NUCLEOTIDE SEQUENCE [LARGE SCALE GENOMIC DNA]</scope>
    <source>
        <strain evidence="1">LZ3.2</strain>
        <tissue evidence="1">Leaf</tissue>
    </source>
</reference>
<comment type="caution">
    <text evidence="1">The sequence shown here is derived from an EMBL/GenBank/DDBJ whole genome shotgun (WGS) entry which is preliminary data.</text>
</comment>
<evidence type="ECO:0000313" key="1">
    <source>
        <dbReference type="EMBL" id="KAG5590985.1"/>
    </source>
</evidence>
<name>A0A9J5XS18_SOLCO</name>
<protein>
    <submittedName>
        <fullName evidence="1">Uncharacterized protein</fullName>
    </submittedName>
</protein>
<proteinExistence type="predicted"/>
<sequence>MFKKSKDSQKSRSKQFGNSFSSFESCIYTFSKTQNRVNIGTFLHQNVLKLLASLIVVADPFGASSNHLFLTKLSPSSQCLLQMQIHAQEEYLNSLTSRMIPRSRKSNQ</sequence>